<reference evidence="3 4" key="1">
    <citation type="journal article" date="2019" name="Emerg. Microbes Infect.">
        <title>Comprehensive subspecies identification of 175 nontuberculous mycobacteria species based on 7547 genomic profiles.</title>
        <authorList>
            <person name="Matsumoto Y."/>
            <person name="Kinjo T."/>
            <person name="Motooka D."/>
            <person name="Nabeya D."/>
            <person name="Jung N."/>
            <person name="Uechi K."/>
            <person name="Horii T."/>
            <person name="Iida T."/>
            <person name="Fujita J."/>
            <person name="Nakamura S."/>
        </authorList>
    </citation>
    <scope>NUCLEOTIDE SEQUENCE [LARGE SCALE GENOMIC DNA]</scope>
    <source>
        <strain evidence="3 4">JCM 30275</strain>
    </source>
</reference>
<feature type="domain" description="DUF3298" evidence="2">
    <location>
        <begin position="143"/>
        <end position="217"/>
    </location>
</feature>
<dbReference type="NCBIfam" id="NF043047">
    <property type="entry name" value="EstaseRv3036c"/>
    <property type="match status" value="1"/>
</dbReference>
<evidence type="ECO:0000256" key="1">
    <source>
        <dbReference type="SAM" id="SignalP"/>
    </source>
</evidence>
<accession>A0A6N4W4J4</accession>
<dbReference type="Gene3D" id="3.90.640.20">
    <property type="entry name" value="Heat-shock cognate protein, ATPase"/>
    <property type="match status" value="1"/>
</dbReference>
<protein>
    <recommendedName>
        <fullName evidence="2">DUF3298 domain-containing protein</fullName>
    </recommendedName>
</protein>
<evidence type="ECO:0000313" key="3">
    <source>
        <dbReference type="EMBL" id="BBZ74992.1"/>
    </source>
</evidence>
<dbReference type="RefSeq" id="WP_163802643.1">
    <property type="nucleotide sequence ID" value="NZ_AP022620.1"/>
</dbReference>
<evidence type="ECO:0000259" key="2">
    <source>
        <dbReference type="Pfam" id="PF11738"/>
    </source>
</evidence>
<dbReference type="InterPro" id="IPR053421">
    <property type="entry name" value="Esterase_Immunogenic_RsiV"/>
</dbReference>
<name>A0A6N4W4J4_9MYCO</name>
<dbReference type="KEGG" id="many:MANY_03290"/>
<evidence type="ECO:0000313" key="4">
    <source>
        <dbReference type="Proteomes" id="UP000467249"/>
    </source>
</evidence>
<dbReference type="EMBL" id="AP022620">
    <property type="protein sequence ID" value="BBZ74992.1"/>
    <property type="molecule type" value="Genomic_DNA"/>
</dbReference>
<proteinExistence type="predicted"/>
<feature type="signal peptide" evidence="1">
    <location>
        <begin position="1"/>
        <end position="28"/>
    </location>
</feature>
<organism evidence="3 4">
    <name type="scientific">Mycolicibacterium anyangense</name>
    <dbReference type="NCBI Taxonomy" id="1431246"/>
    <lineage>
        <taxon>Bacteria</taxon>
        <taxon>Bacillati</taxon>
        <taxon>Actinomycetota</taxon>
        <taxon>Actinomycetes</taxon>
        <taxon>Mycobacteriales</taxon>
        <taxon>Mycobacteriaceae</taxon>
        <taxon>Mycolicibacterium</taxon>
    </lineage>
</organism>
<keyword evidence="4" id="KW-1185">Reference proteome</keyword>
<dbReference type="Pfam" id="PF11738">
    <property type="entry name" value="DUF3298"/>
    <property type="match status" value="1"/>
</dbReference>
<dbReference type="Proteomes" id="UP000467249">
    <property type="component" value="Chromosome"/>
</dbReference>
<keyword evidence="1" id="KW-0732">Signal</keyword>
<dbReference type="Gene3D" id="3.30.565.40">
    <property type="entry name" value="Fervidobacterium nodosum Rt17-B1 like"/>
    <property type="match status" value="1"/>
</dbReference>
<gene>
    <name evidence="3" type="primary">TB22.2</name>
    <name evidence="3" type="ORF">MANY_03290</name>
</gene>
<dbReference type="AlphaFoldDB" id="A0A6N4W4J4"/>
<dbReference type="InterPro" id="IPR021729">
    <property type="entry name" value="DUF3298"/>
</dbReference>
<feature type="chain" id="PRO_5027027402" description="DUF3298 domain-containing protein" evidence="1">
    <location>
        <begin position="29"/>
        <end position="225"/>
    </location>
</feature>
<dbReference type="InterPro" id="IPR037126">
    <property type="entry name" value="PdaC/RsiV-like_sf"/>
</dbReference>
<sequence>MRIPSLAALLAAGALLGTPTIAVSQAQADCQGLGGTVEAGNICHITAATPTYTMDVRFPIDYADEQSVQDYLAQSRDGFVNVAQPGSRNLPYEMDVTAQSFSSAQTQSVVLKLFQDVGGAHPTTWYKAFTYDLGQRKPVTFDTLFAPGAKPLAIIFPIVQRELERQTGLTGVISTGDGMDPSHYQNFAVTDDAVIFFFGQGELLPSDAGATSASVPRNALPPLAL</sequence>